<proteinExistence type="predicted"/>
<organism evidence="1">
    <name type="scientific">Siphoviridae sp. ctxrg1</name>
    <dbReference type="NCBI Taxonomy" id="2825741"/>
    <lineage>
        <taxon>Viruses</taxon>
        <taxon>Duplodnaviria</taxon>
        <taxon>Heunggongvirae</taxon>
        <taxon>Uroviricota</taxon>
        <taxon>Caudoviricetes</taxon>
    </lineage>
</organism>
<sequence length="51" mass="5935">MVKKEKIIITKILKSESVVSDGKNYSSIKIIPNSIELRVEKIRRSENEIYN</sequence>
<name>A0A8S5Q610_9CAUD</name>
<dbReference type="EMBL" id="BK015573">
    <property type="protein sequence ID" value="DAE13956.1"/>
    <property type="molecule type" value="Genomic_DNA"/>
</dbReference>
<accession>A0A8S5Q610</accession>
<evidence type="ECO:0000313" key="1">
    <source>
        <dbReference type="EMBL" id="DAE13956.1"/>
    </source>
</evidence>
<protein>
    <submittedName>
        <fullName evidence="1">Uncharacterized protein</fullName>
    </submittedName>
</protein>
<reference evidence="1" key="1">
    <citation type="journal article" date="2021" name="Proc. Natl. Acad. Sci. U.S.A.">
        <title>A Catalog of Tens of Thousands of Viruses from Human Metagenomes Reveals Hidden Associations with Chronic Diseases.</title>
        <authorList>
            <person name="Tisza M.J."/>
            <person name="Buck C.B."/>
        </authorList>
    </citation>
    <scope>NUCLEOTIDE SEQUENCE</scope>
    <source>
        <strain evidence="1">Ctxrg1</strain>
    </source>
</reference>